<dbReference type="Gene3D" id="3.10.100.10">
    <property type="entry name" value="Mannose-Binding Protein A, subunit A"/>
    <property type="match status" value="4"/>
</dbReference>
<dbReference type="KEGG" id="lgi:LOTGIDRAFT_165079"/>
<dbReference type="InterPro" id="IPR050828">
    <property type="entry name" value="C-type_lectin/matrix_domain"/>
</dbReference>
<accession>V3ZYM5</accession>
<proteinExistence type="predicted"/>
<evidence type="ECO:0000313" key="4">
    <source>
        <dbReference type="EMBL" id="ESO89487.1"/>
    </source>
</evidence>
<dbReference type="PANTHER" id="PTHR45710">
    <property type="entry name" value="C-TYPE LECTIN DOMAIN-CONTAINING PROTEIN 180"/>
    <property type="match status" value="1"/>
</dbReference>
<name>V3ZYM5_LOTGI</name>
<feature type="domain" description="C-type lectin" evidence="3">
    <location>
        <begin position="48"/>
        <end position="165"/>
    </location>
</feature>
<sequence>MRNSFLYVYWILLFHFILCEFPPMSQLTTTQVTDLCKKGGRGDQVLYRLGICYYRPPNQYGWQDAVKVCETRNTHIVHVETTEKQNFIMQNTGGTNFPREVWLGLKRTQEKNWAWFYKDKLYPALNPRWSTTSPHSPRPHDVAQTFHKRTWGKINKDQRLEVVCEDPFPPGKTQCEMASTHLIFLETLVEESWMEKELKIQQIQQKYWLGIEKNATDQWNWSNKKLSQHETNPRFKSKPSPLTHAIFDSLRFHPESELKWKQWTEDRRENVICEENIYPKLISELLCYRRAGAVTDFIASYSFWLGLRREDDGNWYWLGQGGSQTLMENDRWVAVESDGAGHAITVEGGEWIQARMTDTFPFICEEEYDNEMVIHYRVCTKFVQDAIPVFNYETRSCYYLFDNITDWKTARETCSLSQTYVVHLDTDKEQSWLVSLVKDFGVHDNVWIGIESRAAGQWSWRFAKHAEVTQNKRFPGSAEGGETNARMLSDGTWERVSRDSLSGLICEESISPLGIQEAERMNVGRIVYVPQNVLEDEETTTSLDTTTLDSTTVDTSAEDTPGDLTTTEPVANPELTPEDLTSPEPTPKDVANPEPSTSTSPFDQHPFVSASPTGDPGFTRTVFTDAISSTDTASRELLRSSEISTYDPHTISSSLTFTLDPMQAKSPNFGSSSTVDPLAITPTPSSEYLTSTHQTTTGDWRGFCPNADSYPGGYVIETPYRKTIVGNHENVSKIATFSRSSNLRCAKQCSSIPDCWFYTRDKFKTCTLYQVLYGGLDSFDCSADVPCYFKACKILYGGS</sequence>
<dbReference type="GeneID" id="20239910"/>
<gene>
    <name evidence="4" type="ORF">LOTGIDRAFT_165079</name>
</gene>
<dbReference type="CDD" id="cd00037">
    <property type="entry name" value="CLECT"/>
    <property type="match status" value="2"/>
</dbReference>
<dbReference type="HOGENOM" id="CLU_352077_0_0_1"/>
<dbReference type="CTD" id="20239910"/>
<dbReference type="RefSeq" id="XP_009059847.1">
    <property type="nucleotide sequence ID" value="XM_009061599.1"/>
</dbReference>
<dbReference type="SUPFAM" id="SSF56436">
    <property type="entry name" value="C-type lectin-like"/>
    <property type="match status" value="4"/>
</dbReference>
<evidence type="ECO:0000256" key="1">
    <source>
        <dbReference type="SAM" id="MobiDB-lite"/>
    </source>
</evidence>
<dbReference type="Pfam" id="PF00059">
    <property type="entry name" value="Lectin_C"/>
    <property type="match status" value="2"/>
</dbReference>
<dbReference type="InterPro" id="IPR001304">
    <property type="entry name" value="C-type_lectin-like"/>
</dbReference>
<dbReference type="InterPro" id="IPR016187">
    <property type="entry name" value="CTDL_fold"/>
</dbReference>
<feature type="domain" description="C-type lectin" evidence="3">
    <location>
        <begin position="303"/>
        <end position="365"/>
    </location>
</feature>
<dbReference type="OrthoDB" id="2142683at2759"/>
<dbReference type="EMBL" id="KB202591">
    <property type="protein sequence ID" value="ESO89487.1"/>
    <property type="molecule type" value="Genomic_DNA"/>
</dbReference>
<organism evidence="4 5">
    <name type="scientific">Lottia gigantea</name>
    <name type="common">Giant owl limpet</name>
    <dbReference type="NCBI Taxonomy" id="225164"/>
    <lineage>
        <taxon>Eukaryota</taxon>
        <taxon>Metazoa</taxon>
        <taxon>Spiralia</taxon>
        <taxon>Lophotrochozoa</taxon>
        <taxon>Mollusca</taxon>
        <taxon>Gastropoda</taxon>
        <taxon>Patellogastropoda</taxon>
        <taxon>Lottioidea</taxon>
        <taxon>Lottiidae</taxon>
        <taxon>Lottia</taxon>
    </lineage>
</organism>
<keyword evidence="5" id="KW-1185">Reference proteome</keyword>
<dbReference type="Proteomes" id="UP000030746">
    <property type="component" value="Unassembled WGS sequence"/>
</dbReference>
<dbReference type="AlphaFoldDB" id="V3ZYM5"/>
<dbReference type="SMART" id="SM00034">
    <property type="entry name" value="CLECT"/>
    <property type="match status" value="2"/>
</dbReference>
<feature type="signal peptide" evidence="2">
    <location>
        <begin position="1"/>
        <end position="19"/>
    </location>
</feature>
<protein>
    <recommendedName>
        <fullName evidence="3">C-type lectin domain-containing protein</fullName>
    </recommendedName>
</protein>
<evidence type="ECO:0000259" key="3">
    <source>
        <dbReference type="PROSITE" id="PS50041"/>
    </source>
</evidence>
<feature type="region of interest" description="Disordered" evidence="1">
    <location>
        <begin position="537"/>
        <end position="621"/>
    </location>
</feature>
<feature type="chain" id="PRO_5004716403" description="C-type lectin domain-containing protein" evidence="2">
    <location>
        <begin position="20"/>
        <end position="799"/>
    </location>
</feature>
<evidence type="ECO:0000256" key="2">
    <source>
        <dbReference type="SAM" id="SignalP"/>
    </source>
</evidence>
<reference evidence="4 5" key="1">
    <citation type="journal article" date="2013" name="Nature">
        <title>Insights into bilaterian evolution from three spiralian genomes.</title>
        <authorList>
            <person name="Simakov O."/>
            <person name="Marletaz F."/>
            <person name="Cho S.J."/>
            <person name="Edsinger-Gonzales E."/>
            <person name="Havlak P."/>
            <person name="Hellsten U."/>
            <person name="Kuo D.H."/>
            <person name="Larsson T."/>
            <person name="Lv J."/>
            <person name="Arendt D."/>
            <person name="Savage R."/>
            <person name="Osoegawa K."/>
            <person name="de Jong P."/>
            <person name="Grimwood J."/>
            <person name="Chapman J.A."/>
            <person name="Shapiro H."/>
            <person name="Aerts A."/>
            <person name="Otillar R.P."/>
            <person name="Terry A.Y."/>
            <person name="Boore J.L."/>
            <person name="Grigoriev I.V."/>
            <person name="Lindberg D.R."/>
            <person name="Seaver E.C."/>
            <person name="Weisblat D.A."/>
            <person name="Putnam N.H."/>
            <person name="Rokhsar D.S."/>
        </authorList>
    </citation>
    <scope>NUCLEOTIDE SEQUENCE [LARGE SCALE GENOMIC DNA]</scope>
</reference>
<evidence type="ECO:0000313" key="5">
    <source>
        <dbReference type="Proteomes" id="UP000030746"/>
    </source>
</evidence>
<dbReference type="InterPro" id="IPR016186">
    <property type="entry name" value="C-type_lectin-like/link_sf"/>
</dbReference>
<feature type="domain" description="C-type lectin" evidence="3">
    <location>
        <begin position="393"/>
        <end position="507"/>
    </location>
</feature>
<keyword evidence="2" id="KW-0732">Signal</keyword>
<dbReference type="PROSITE" id="PS50041">
    <property type="entry name" value="C_TYPE_LECTIN_2"/>
    <property type="match status" value="3"/>
</dbReference>
<feature type="compositionally biased region" description="Low complexity" evidence="1">
    <location>
        <begin position="540"/>
        <end position="555"/>
    </location>
</feature>
<dbReference type="PANTHER" id="PTHR45710:SF26">
    <property type="entry name" value="RH26557P"/>
    <property type="match status" value="1"/>
</dbReference>